<feature type="transmembrane region" description="Helical" evidence="7">
    <location>
        <begin position="443"/>
        <end position="466"/>
    </location>
</feature>
<name>A0ABD2QKL2_9PLAT</name>
<feature type="transmembrane region" description="Helical" evidence="7">
    <location>
        <begin position="65"/>
        <end position="86"/>
    </location>
</feature>
<dbReference type="EMBL" id="JBJKFK010000078">
    <property type="protein sequence ID" value="KAL3320080.1"/>
    <property type="molecule type" value="Genomic_DNA"/>
</dbReference>
<evidence type="ECO:0000256" key="3">
    <source>
        <dbReference type="ARBA" id="ARBA00022692"/>
    </source>
</evidence>
<evidence type="ECO:0000256" key="4">
    <source>
        <dbReference type="ARBA" id="ARBA00022989"/>
    </source>
</evidence>
<evidence type="ECO:0000256" key="1">
    <source>
        <dbReference type="ARBA" id="ARBA00004141"/>
    </source>
</evidence>
<comment type="similarity">
    <text evidence="2">Belongs to the TMEM161 family.</text>
</comment>
<evidence type="ECO:0000256" key="6">
    <source>
        <dbReference type="ARBA" id="ARBA00023180"/>
    </source>
</evidence>
<keyword evidence="4 7" id="KW-1133">Transmembrane helix</keyword>
<keyword evidence="9" id="KW-1185">Reference proteome</keyword>
<dbReference type="Proteomes" id="UP001626550">
    <property type="component" value="Unassembled WGS sequence"/>
</dbReference>
<feature type="transmembrane region" description="Helical" evidence="7">
    <location>
        <begin position="190"/>
        <end position="215"/>
    </location>
</feature>
<dbReference type="PANTHER" id="PTHR13624:SF6">
    <property type="entry name" value="EMEI"/>
    <property type="match status" value="1"/>
</dbReference>
<keyword evidence="3 7" id="KW-0812">Transmembrane</keyword>
<reference evidence="8 9" key="1">
    <citation type="submission" date="2024-11" db="EMBL/GenBank/DDBJ databases">
        <title>Adaptive evolution of stress response genes in parasites aligns with host niche diversity.</title>
        <authorList>
            <person name="Hahn C."/>
            <person name="Resl P."/>
        </authorList>
    </citation>
    <scope>NUCLEOTIDE SEQUENCE [LARGE SCALE GENOMIC DNA]</scope>
    <source>
        <strain evidence="8">EGGRZ-B1_66</strain>
        <tissue evidence="8">Body</tissue>
    </source>
</reference>
<evidence type="ECO:0000256" key="5">
    <source>
        <dbReference type="ARBA" id="ARBA00023136"/>
    </source>
</evidence>
<dbReference type="InterPro" id="IPR019395">
    <property type="entry name" value="Transmembrane_161A/B"/>
</dbReference>
<protein>
    <recommendedName>
        <fullName evidence="10">Transmembrane protein 161B</fullName>
    </recommendedName>
</protein>
<feature type="transmembrane region" description="Helical" evidence="7">
    <location>
        <begin position="296"/>
        <end position="314"/>
    </location>
</feature>
<keyword evidence="6" id="KW-0325">Glycoprotein</keyword>
<evidence type="ECO:0000313" key="9">
    <source>
        <dbReference type="Proteomes" id="UP001626550"/>
    </source>
</evidence>
<comment type="caution">
    <text evidence="8">The sequence shown here is derived from an EMBL/GenBank/DDBJ whole genome shotgun (WGS) entry which is preliminary data.</text>
</comment>
<feature type="transmembrane region" description="Helical" evidence="7">
    <location>
        <begin position="235"/>
        <end position="256"/>
    </location>
</feature>
<keyword evidence="5 7" id="KW-0472">Membrane</keyword>
<feature type="transmembrane region" description="Helical" evidence="7">
    <location>
        <begin position="144"/>
        <end position="169"/>
    </location>
</feature>
<accession>A0ABD2QKL2</accession>
<evidence type="ECO:0000256" key="2">
    <source>
        <dbReference type="ARBA" id="ARBA00009706"/>
    </source>
</evidence>
<sequence>MFRYLPPTDDDLLEASGQIRSKDKKKYKRVQIEDEFNVPRTTEIVLLKAKIAANDISNLPFYIDFLWIVDFALCTSAVYIVSELLQAYLPSAFYSNSIINSRFNLSLLWWILAFFFAFKSLISAASIYFKRNSCKGSDFTTPEFAVICGSGFTFFVLAFLCLTLDGIYFDFKLKTGYINLSKSADDEAPIFSMGAFQTGLALFSGIVGGLFIFPGMRYSKMYLDGLHDSSIFTRFFSHINFICPLLCSFLWCLPVINQILPLTLSSLAAVFSNSHLNLLLVPTMNFISWLQPNKVISLRLLSVLLYVMLRASMIKSHIKAFLQMARDKVTDLKLEPGKITNKEIQRIVSSVFCCINLVAVQYAAPCILTASLLCLYKNFTGPSTCWFPWHSSIPYEHIDMTGTTITDPDFLNSYWFSSLVQTRKSLLSLLEIWSERGQNISHCVLGFSLWWTLICWQIVSFVGVIYHRYASHI</sequence>
<organism evidence="8 9">
    <name type="scientific">Cichlidogyrus casuarinus</name>
    <dbReference type="NCBI Taxonomy" id="1844966"/>
    <lineage>
        <taxon>Eukaryota</taxon>
        <taxon>Metazoa</taxon>
        <taxon>Spiralia</taxon>
        <taxon>Lophotrochozoa</taxon>
        <taxon>Platyhelminthes</taxon>
        <taxon>Monogenea</taxon>
        <taxon>Monopisthocotylea</taxon>
        <taxon>Dactylogyridea</taxon>
        <taxon>Ancyrocephalidae</taxon>
        <taxon>Cichlidogyrus</taxon>
    </lineage>
</organism>
<evidence type="ECO:0000256" key="7">
    <source>
        <dbReference type="SAM" id="Phobius"/>
    </source>
</evidence>
<gene>
    <name evidence="8" type="ORF">Ciccas_001239</name>
</gene>
<dbReference type="Pfam" id="PF10268">
    <property type="entry name" value="Tmemb_161AB"/>
    <property type="match status" value="1"/>
</dbReference>
<feature type="transmembrane region" description="Helical" evidence="7">
    <location>
        <begin position="107"/>
        <end position="129"/>
    </location>
</feature>
<evidence type="ECO:0008006" key="10">
    <source>
        <dbReference type="Google" id="ProtNLM"/>
    </source>
</evidence>
<comment type="subcellular location">
    <subcellularLocation>
        <location evidence="1">Membrane</location>
        <topology evidence="1">Multi-pass membrane protein</topology>
    </subcellularLocation>
</comment>
<dbReference type="GO" id="GO:0016020">
    <property type="term" value="C:membrane"/>
    <property type="evidence" value="ECO:0007669"/>
    <property type="project" value="UniProtKB-SubCell"/>
</dbReference>
<dbReference type="AlphaFoldDB" id="A0ABD2QKL2"/>
<proteinExistence type="inferred from homology"/>
<evidence type="ECO:0000313" key="8">
    <source>
        <dbReference type="EMBL" id="KAL3320080.1"/>
    </source>
</evidence>
<dbReference type="PANTHER" id="PTHR13624">
    <property type="entry name" value="RE42071P"/>
    <property type="match status" value="1"/>
</dbReference>